<protein>
    <submittedName>
        <fullName evidence="2">Uncharacterized protein</fullName>
    </submittedName>
</protein>
<feature type="compositionally biased region" description="Basic and acidic residues" evidence="1">
    <location>
        <begin position="51"/>
        <end position="61"/>
    </location>
</feature>
<dbReference type="AlphaFoldDB" id="A0AAD8SW28"/>
<keyword evidence="3" id="KW-1185">Reference proteome</keyword>
<evidence type="ECO:0000256" key="1">
    <source>
        <dbReference type="SAM" id="MobiDB-lite"/>
    </source>
</evidence>
<feature type="compositionally biased region" description="Acidic residues" evidence="1">
    <location>
        <begin position="78"/>
        <end position="87"/>
    </location>
</feature>
<evidence type="ECO:0000313" key="3">
    <source>
        <dbReference type="Proteomes" id="UP001231189"/>
    </source>
</evidence>
<comment type="caution">
    <text evidence="2">The sequence shown here is derived from an EMBL/GenBank/DDBJ whole genome shotgun (WGS) entry which is preliminary data.</text>
</comment>
<reference evidence="2" key="1">
    <citation type="submission" date="2023-07" db="EMBL/GenBank/DDBJ databases">
        <title>A chromosome-level genome assembly of Lolium multiflorum.</title>
        <authorList>
            <person name="Chen Y."/>
            <person name="Copetti D."/>
            <person name="Kolliker R."/>
            <person name="Studer B."/>
        </authorList>
    </citation>
    <scope>NUCLEOTIDE SEQUENCE</scope>
    <source>
        <strain evidence="2">02402/16</strain>
        <tissue evidence="2">Leaf</tissue>
    </source>
</reference>
<dbReference type="EMBL" id="JAUUTY010000003">
    <property type="protein sequence ID" value="KAK1665431.1"/>
    <property type="molecule type" value="Genomic_DNA"/>
</dbReference>
<organism evidence="2 3">
    <name type="scientific">Lolium multiflorum</name>
    <name type="common">Italian ryegrass</name>
    <name type="synonym">Lolium perenne subsp. multiflorum</name>
    <dbReference type="NCBI Taxonomy" id="4521"/>
    <lineage>
        <taxon>Eukaryota</taxon>
        <taxon>Viridiplantae</taxon>
        <taxon>Streptophyta</taxon>
        <taxon>Embryophyta</taxon>
        <taxon>Tracheophyta</taxon>
        <taxon>Spermatophyta</taxon>
        <taxon>Magnoliopsida</taxon>
        <taxon>Liliopsida</taxon>
        <taxon>Poales</taxon>
        <taxon>Poaceae</taxon>
        <taxon>BOP clade</taxon>
        <taxon>Pooideae</taxon>
        <taxon>Poodae</taxon>
        <taxon>Poeae</taxon>
        <taxon>Poeae Chloroplast Group 2 (Poeae type)</taxon>
        <taxon>Loliodinae</taxon>
        <taxon>Loliinae</taxon>
        <taxon>Lolium</taxon>
    </lineage>
</organism>
<evidence type="ECO:0000313" key="2">
    <source>
        <dbReference type="EMBL" id="KAK1665431.1"/>
    </source>
</evidence>
<name>A0AAD8SW28_LOLMU</name>
<feature type="region of interest" description="Disordered" evidence="1">
    <location>
        <begin position="23"/>
        <end position="98"/>
    </location>
</feature>
<sequence>MLRFLRCFPQVETLHVMMICQAEGGGGDKSDDSVEENEEENHDDNNDDSDEVNKEQNHDGNSDDSDEENKEENHDGNNAEENEEENHDDNTTAAAEASAELSKFWQEVDPIECVEAHVKKVVLFQFNSGANELEFLKVVLERGLMMENVVVVLAGWKDTAKAAATLGKLQSLASTAKLAAERCAPEILRRPRGSWTYRRASDLSVSDPFPG</sequence>
<proteinExistence type="predicted"/>
<gene>
    <name evidence="2" type="ORF">QYE76_053590</name>
</gene>
<accession>A0AAD8SW28</accession>
<feature type="compositionally biased region" description="Acidic residues" evidence="1">
    <location>
        <begin position="33"/>
        <end position="50"/>
    </location>
</feature>
<dbReference type="Proteomes" id="UP001231189">
    <property type="component" value="Unassembled WGS sequence"/>
</dbReference>